<evidence type="ECO:0000313" key="7">
    <source>
        <dbReference type="Proteomes" id="UP001652600"/>
    </source>
</evidence>
<dbReference type="InterPro" id="IPR035897">
    <property type="entry name" value="Toll_tir_struct_dom_sf"/>
</dbReference>
<evidence type="ECO:0000256" key="1">
    <source>
        <dbReference type="ARBA" id="ARBA00011982"/>
    </source>
</evidence>
<protein>
    <recommendedName>
        <fullName evidence="1">ADP-ribosyl cyclase/cyclic ADP-ribose hydrolase</fullName>
        <ecNumber evidence="1">3.2.2.6</ecNumber>
    </recommendedName>
</protein>
<evidence type="ECO:0000256" key="4">
    <source>
        <dbReference type="ARBA" id="ARBA00047304"/>
    </source>
</evidence>
<evidence type="ECO:0000313" key="8">
    <source>
        <dbReference type="RefSeq" id="XP_050945479.1"/>
    </source>
</evidence>
<dbReference type="PROSITE" id="PS50104">
    <property type="entry name" value="TIR"/>
    <property type="match status" value="1"/>
</dbReference>
<feature type="compositionally biased region" description="Basic and acidic residues" evidence="5">
    <location>
        <begin position="269"/>
        <end position="292"/>
    </location>
</feature>
<dbReference type="GeneID" id="127150834"/>
<accession>A0ABM3L630</accession>
<dbReference type="SUPFAM" id="SSF52200">
    <property type="entry name" value="Toll/Interleukin receptor TIR domain"/>
    <property type="match status" value="1"/>
</dbReference>
<evidence type="ECO:0000256" key="2">
    <source>
        <dbReference type="ARBA" id="ARBA00022801"/>
    </source>
</evidence>
<reference evidence="8" key="1">
    <citation type="submission" date="2025-08" db="UniProtKB">
        <authorList>
            <consortium name="RefSeq"/>
        </authorList>
    </citation>
    <scope>IDENTIFICATION</scope>
    <source>
        <tissue evidence="8">Stem</tissue>
    </source>
</reference>
<proteinExistence type="predicted"/>
<dbReference type="SMART" id="SM00255">
    <property type="entry name" value="TIR"/>
    <property type="match status" value="1"/>
</dbReference>
<dbReference type="Pfam" id="PF01582">
    <property type="entry name" value="TIR"/>
    <property type="match status" value="1"/>
</dbReference>
<name>A0ABM3L630_CUCME</name>
<keyword evidence="2" id="KW-0378">Hydrolase</keyword>
<dbReference type="Proteomes" id="UP001652600">
    <property type="component" value="Chromosome 9"/>
</dbReference>
<dbReference type="RefSeq" id="XP_050945479.1">
    <property type="nucleotide sequence ID" value="XM_051089522.1"/>
</dbReference>
<feature type="domain" description="TIR" evidence="6">
    <location>
        <begin position="34"/>
        <end position="190"/>
    </location>
</feature>
<gene>
    <name evidence="8" type="primary">LOC127150834</name>
</gene>
<dbReference type="PANTHER" id="PTHR32009">
    <property type="entry name" value="TMV RESISTANCE PROTEIN N-LIKE"/>
    <property type="match status" value="1"/>
</dbReference>
<keyword evidence="3" id="KW-0520">NAD</keyword>
<dbReference type="Gene3D" id="3.40.50.10140">
    <property type="entry name" value="Toll/interleukin-1 receptor homology (TIR) domain"/>
    <property type="match status" value="1"/>
</dbReference>
<feature type="region of interest" description="Disordered" evidence="5">
    <location>
        <begin position="263"/>
        <end position="292"/>
    </location>
</feature>
<comment type="catalytic activity">
    <reaction evidence="4">
        <text>NAD(+) + H2O = ADP-D-ribose + nicotinamide + H(+)</text>
        <dbReference type="Rhea" id="RHEA:16301"/>
        <dbReference type="ChEBI" id="CHEBI:15377"/>
        <dbReference type="ChEBI" id="CHEBI:15378"/>
        <dbReference type="ChEBI" id="CHEBI:17154"/>
        <dbReference type="ChEBI" id="CHEBI:57540"/>
        <dbReference type="ChEBI" id="CHEBI:57967"/>
        <dbReference type="EC" id="3.2.2.6"/>
    </reaction>
    <physiologicalReaction direction="left-to-right" evidence="4">
        <dbReference type="Rhea" id="RHEA:16302"/>
    </physiologicalReaction>
</comment>
<evidence type="ECO:0000256" key="5">
    <source>
        <dbReference type="SAM" id="MobiDB-lite"/>
    </source>
</evidence>
<sequence length="292" mass="34409">MASPLIIESRVSSIASLSSPPPPYSLSFPLPPLRNYDVFLSHRAKDTGCSFAADLHKALTSQGIVVYRDHENEEGRGKPLVEKMKAVEESRCSIVIFSENYGNLVCMKEIEKIVMCKELMDQLVLPIFYKIDPTNVRKQKGNFEKHFNEHEANHEIDIEEVESWRKGFICKGWKPSLQQNQRWRRRRISIWRQGVETKPSTKLTTENDKGFGGKVWKPSFQQNQRRRRRRKSKEKGGNRAFNETNDREGQVFDIWDSEKAFRKRKSRREQRDGNKERAWREGRRITRKREKD</sequence>
<feature type="compositionally biased region" description="Basic residues" evidence="5">
    <location>
        <begin position="224"/>
        <end position="233"/>
    </location>
</feature>
<dbReference type="EC" id="3.2.2.6" evidence="1"/>
<evidence type="ECO:0000259" key="6">
    <source>
        <dbReference type="PROSITE" id="PS50104"/>
    </source>
</evidence>
<dbReference type="InterPro" id="IPR000157">
    <property type="entry name" value="TIR_dom"/>
</dbReference>
<dbReference type="PANTHER" id="PTHR32009:SF39">
    <property type="entry name" value="TIR DOMAIN-CONTAINING PROTEIN"/>
    <property type="match status" value="1"/>
</dbReference>
<keyword evidence="7" id="KW-1185">Reference proteome</keyword>
<feature type="region of interest" description="Disordered" evidence="5">
    <location>
        <begin position="196"/>
        <end position="246"/>
    </location>
</feature>
<organism evidence="7 8">
    <name type="scientific">Cucumis melo</name>
    <name type="common">Muskmelon</name>
    <dbReference type="NCBI Taxonomy" id="3656"/>
    <lineage>
        <taxon>Eukaryota</taxon>
        <taxon>Viridiplantae</taxon>
        <taxon>Streptophyta</taxon>
        <taxon>Embryophyta</taxon>
        <taxon>Tracheophyta</taxon>
        <taxon>Spermatophyta</taxon>
        <taxon>Magnoliopsida</taxon>
        <taxon>eudicotyledons</taxon>
        <taxon>Gunneridae</taxon>
        <taxon>Pentapetalae</taxon>
        <taxon>rosids</taxon>
        <taxon>fabids</taxon>
        <taxon>Cucurbitales</taxon>
        <taxon>Cucurbitaceae</taxon>
        <taxon>Benincaseae</taxon>
        <taxon>Cucumis</taxon>
    </lineage>
</organism>
<evidence type="ECO:0000256" key="3">
    <source>
        <dbReference type="ARBA" id="ARBA00023027"/>
    </source>
</evidence>